<evidence type="ECO:0000313" key="2">
    <source>
        <dbReference type="EMBL" id="MER6267931.1"/>
    </source>
</evidence>
<comment type="caution">
    <text evidence="2">The sequence shown here is derived from an EMBL/GenBank/DDBJ whole genome shotgun (WGS) entry which is preliminary data.</text>
</comment>
<reference evidence="2 3" key="1">
    <citation type="submission" date="2024-06" db="EMBL/GenBank/DDBJ databases">
        <title>The Natural Products Discovery Center: Release of the First 8490 Sequenced Strains for Exploring Actinobacteria Biosynthetic Diversity.</title>
        <authorList>
            <person name="Kalkreuter E."/>
            <person name="Kautsar S.A."/>
            <person name="Yang D."/>
            <person name="Bader C.D."/>
            <person name="Teijaro C.N."/>
            <person name="Fluegel L."/>
            <person name="Davis C.M."/>
            <person name="Simpson J.R."/>
            <person name="Lauterbach L."/>
            <person name="Steele A.D."/>
            <person name="Gui C."/>
            <person name="Meng S."/>
            <person name="Li G."/>
            <person name="Viehrig K."/>
            <person name="Ye F."/>
            <person name="Su P."/>
            <person name="Kiefer A.F."/>
            <person name="Nichols A."/>
            <person name="Cepeda A.J."/>
            <person name="Yan W."/>
            <person name="Fan B."/>
            <person name="Jiang Y."/>
            <person name="Adhikari A."/>
            <person name="Zheng C.-J."/>
            <person name="Schuster L."/>
            <person name="Cowan T.M."/>
            <person name="Smanski M.J."/>
            <person name="Chevrette M.G."/>
            <person name="De Carvalho L.P.S."/>
            <person name="Shen B."/>
        </authorList>
    </citation>
    <scope>NUCLEOTIDE SEQUENCE [LARGE SCALE GENOMIC DNA]</scope>
    <source>
        <strain evidence="2 3">NPDC001694</strain>
    </source>
</reference>
<proteinExistence type="predicted"/>
<accession>A0ABV1TD02</accession>
<gene>
    <name evidence="2" type="ORF">ABT211_11590</name>
</gene>
<keyword evidence="3" id="KW-1185">Reference proteome</keyword>
<dbReference type="RefSeq" id="WP_351956577.1">
    <property type="nucleotide sequence ID" value="NZ_JBEOZM010000004.1"/>
</dbReference>
<feature type="chain" id="PRO_5046357044" description="Hydrolase" evidence="1">
    <location>
        <begin position="32"/>
        <end position="66"/>
    </location>
</feature>
<organism evidence="2 3">
    <name type="scientific">Streptomyces sp. 900105755</name>
    <dbReference type="NCBI Taxonomy" id="3154389"/>
    <lineage>
        <taxon>Bacteria</taxon>
        <taxon>Bacillati</taxon>
        <taxon>Actinomycetota</taxon>
        <taxon>Actinomycetes</taxon>
        <taxon>Kitasatosporales</taxon>
        <taxon>Streptomycetaceae</taxon>
        <taxon>Streptomyces</taxon>
    </lineage>
</organism>
<sequence length="66" mass="6970">MNRWIRRVSFAVATTAVAGGALLGAGGSASAATATAPAEHARPSAAVTVSADRWYLDQLDWYLHQR</sequence>
<dbReference type="Proteomes" id="UP001490365">
    <property type="component" value="Unassembled WGS sequence"/>
</dbReference>
<evidence type="ECO:0000256" key="1">
    <source>
        <dbReference type="SAM" id="SignalP"/>
    </source>
</evidence>
<protein>
    <recommendedName>
        <fullName evidence="4">Hydrolase</fullName>
    </recommendedName>
</protein>
<keyword evidence="1" id="KW-0732">Signal</keyword>
<name>A0ABV1TD02_9ACTN</name>
<dbReference type="EMBL" id="JBEOZM010000004">
    <property type="protein sequence ID" value="MER6267931.1"/>
    <property type="molecule type" value="Genomic_DNA"/>
</dbReference>
<evidence type="ECO:0008006" key="4">
    <source>
        <dbReference type="Google" id="ProtNLM"/>
    </source>
</evidence>
<feature type="signal peptide" evidence="1">
    <location>
        <begin position="1"/>
        <end position="31"/>
    </location>
</feature>
<evidence type="ECO:0000313" key="3">
    <source>
        <dbReference type="Proteomes" id="UP001490365"/>
    </source>
</evidence>